<dbReference type="EMBL" id="BARW01042774">
    <property type="protein sequence ID" value="GAJ16466.1"/>
    <property type="molecule type" value="Genomic_DNA"/>
</dbReference>
<protein>
    <submittedName>
        <fullName evidence="1">Uncharacterized protein</fullName>
    </submittedName>
</protein>
<gene>
    <name evidence="1" type="ORF">S12H4_63156</name>
</gene>
<organism evidence="1">
    <name type="scientific">marine sediment metagenome</name>
    <dbReference type="NCBI Taxonomy" id="412755"/>
    <lineage>
        <taxon>unclassified sequences</taxon>
        <taxon>metagenomes</taxon>
        <taxon>ecological metagenomes</taxon>
    </lineage>
</organism>
<name>X1VL57_9ZZZZ</name>
<reference evidence="1" key="1">
    <citation type="journal article" date="2014" name="Front. Microbiol.">
        <title>High frequency of phylogenetically diverse reductive dehalogenase-homologous genes in deep subseafloor sedimentary metagenomes.</title>
        <authorList>
            <person name="Kawai M."/>
            <person name="Futagami T."/>
            <person name="Toyoda A."/>
            <person name="Takaki Y."/>
            <person name="Nishi S."/>
            <person name="Hori S."/>
            <person name="Arai W."/>
            <person name="Tsubouchi T."/>
            <person name="Morono Y."/>
            <person name="Uchiyama I."/>
            <person name="Ito T."/>
            <person name="Fujiyama A."/>
            <person name="Inagaki F."/>
            <person name="Takami H."/>
        </authorList>
    </citation>
    <scope>NUCLEOTIDE SEQUENCE</scope>
    <source>
        <strain evidence="1">Expedition CK06-06</strain>
    </source>
</reference>
<sequence>MIEGAAGKLFSQVAAGSPVSAWQDSANREE</sequence>
<comment type="caution">
    <text evidence="1">The sequence shown here is derived from an EMBL/GenBank/DDBJ whole genome shotgun (WGS) entry which is preliminary data.</text>
</comment>
<proteinExistence type="predicted"/>
<dbReference type="AlphaFoldDB" id="X1VL57"/>
<feature type="non-terminal residue" evidence="1">
    <location>
        <position position="30"/>
    </location>
</feature>
<evidence type="ECO:0000313" key="1">
    <source>
        <dbReference type="EMBL" id="GAJ16466.1"/>
    </source>
</evidence>
<accession>X1VL57</accession>